<comment type="caution">
    <text evidence="1">The sequence shown here is derived from an EMBL/GenBank/DDBJ whole genome shotgun (WGS) entry which is preliminary data.</text>
</comment>
<proteinExistence type="predicted"/>
<sequence length="80" mass="8788">MPSEAPPVVFGLFNCHDSASWVSPSNYDGELGHHKDISAISKEETKLVVKDTLVLVTFKSARSWQRKSGPQVKAKLVGYS</sequence>
<name>A0A8X6F5I0_TRICU</name>
<keyword evidence="2" id="KW-1185">Reference proteome</keyword>
<gene>
    <name evidence="1" type="ORF">TNCT_569591</name>
</gene>
<evidence type="ECO:0000313" key="2">
    <source>
        <dbReference type="Proteomes" id="UP000887116"/>
    </source>
</evidence>
<organism evidence="1 2">
    <name type="scientific">Trichonephila clavata</name>
    <name type="common">Joro spider</name>
    <name type="synonym">Nephila clavata</name>
    <dbReference type="NCBI Taxonomy" id="2740835"/>
    <lineage>
        <taxon>Eukaryota</taxon>
        <taxon>Metazoa</taxon>
        <taxon>Ecdysozoa</taxon>
        <taxon>Arthropoda</taxon>
        <taxon>Chelicerata</taxon>
        <taxon>Arachnida</taxon>
        <taxon>Araneae</taxon>
        <taxon>Araneomorphae</taxon>
        <taxon>Entelegynae</taxon>
        <taxon>Araneoidea</taxon>
        <taxon>Nephilidae</taxon>
        <taxon>Trichonephila</taxon>
    </lineage>
</organism>
<dbReference type="Proteomes" id="UP000887116">
    <property type="component" value="Unassembled WGS sequence"/>
</dbReference>
<evidence type="ECO:0000313" key="1">
    <source>
        <dbReference type="EMBL" id="GFQ70692.1"/>
    </source>
</evidence>
<reference evidence="1" key="1">
    <citation type="submission" date="2020-07" db="EMBL/GenBank/DDBJ databases">
        <title>Multicomponent nature underlies the extraordinary mechanical properties of spider dragline silk.</title>
        <authorList>
            <person name="Kono N."/>
            <person name="Nakamura H."/>
            <person name="Mori M."/>
            <person name="Yoshida Y."/>
            <person name="Ohtoshi R."/>
            <person name="Malay A.D."/>
            <person name="Moran D.A.P."/>
            <person name="Tomita M."/>
            <person name="Numata K."/>
            <person name="Arakawa K."/>
        </authorList>
    </citation>
    <scope>NUCLEOTIDE SEQUENCE</scope>
</reference>
<protein>
    <submittedName>
        <fullName evidence="1">Uncharacterized protein</fullName>
    </submittedName>
</protein>
<dbReference type="EMBL" id="BMAO01001035">
    <property type="protein sequence ID" value="GFQ70692.1"/>
    <property type="molecule type" value="Genomic_DNA"/>
</dbReference>
<dbReference type="AlphaFoldDB" id="A0A8X6F5I0"/>
<accession>A0A8X6F5I0</accession>